<dbReference type="Gene3D" id="3.40.50.300">
    <property type="entry name" value="P-loop containing nucleotide triphosphate hydrolases"/>
    <property type="match status" value="1"/>
</dbReference>
<evidence type="ECO:0000313" key="1">
    <source>
        <dbReference type="EMBL" id="CAD8374472.1"/>
    </source>
</evidence>
<name>A0A7S0AUZ5_9STRA</name>
<gene>
    <name evidence="1" type="ORF">MPOL1434_LOCUS8003</name>
</gene>
<dbReference type="PANTHER" id="PTHR15723:SF0">
    <property type="entry name" value="CARBOHYDRATE SULFOTRANSFERASE 15"/>
    <property type="match status" value="1"/>
</dbReference>
<dbReference type="EMBL" id="HBEJ01013611">
    <property type="protein sequence ID" value="CAD8374472.1"/>
    <property type="molecule type" value="Transcribed_RNA"/>
</dbReference>
<reference evidence="1" key="1">
    <citation type="submission" date="2021-01" db="EMBL/GenBank/DDBJ databases">
        <authorList>
            <person name="Corre E."/>
            <person name="Pelletier E."/>
            <person name="Niang G."/>
            <person name="Scheremetjew M."/>
            <person name="Finn R."/>
            <person name="Kale V."/>
            <person name="Holt S."/>
            <person name="Cochrane G."/>
            <person name="Meng A."/>
            <person name="Brown T."/>
            <person name="Cohen L."/>
        </authorList>
    </citation>
    <scope>NUCLEOTIDE SEQUENCE</scope>
    <source>
        <strain evidence="1">CCMP3303</strain>
    </source>
</reference>
<accession>A0A7S0AUZ5</accession>
<protein>
    <submittedName>
        <fullName evidence="1">Uncharacterized protein</fullName>
    </submittedName>
</protein>
<dbReference type="GO" id="GO:0050659">
    <property type="term" value="F:N-acetylgalactosamine 4-sulfate 6-O-sulfotransferase activity"/>
    <property type="evidence" value="ECO:0007669"/>
    <property type="project" value="TreeGrafter"/>
</dbReference>
<sequence>MDTQRMLSVMETPQEFDKSVREELMHLQENGLVRRLYDFSGDNIPEEIVPPKLSPAQEEAIFTKVEPQRPRYIKRGMYAVQLISWAREYSIPDNLLVLNSDDFHFGGEKETFHKVLRHVGLPYHDKQDFDVVHKRSYSFDMLNSTKELLEKFYEPYNARLAGILGQEWEGVWRYVKPADVTK</sequence>
<dbReference type="GO" id="GO:0019319">
    <property type="term" value="P:hexose biosynthetic process"/>
    <property type="evidence" value="ECO:0007669"/>
    <property type="project" value="TreeGrafter"/>
</dbReference>
<dbReference type="InterPro" id="IPR027417">
    <property type="entry name" value="P-loop_NTPase"/>
</dbReference>
<organism evidence="1">
    <name type="scientific">Minutocellus polymorphus</name>
    <dbReference type="NCBI Taxonomy" id="265543"/>
    <lineage>
        <taxon>Eukaryota</taxon>
        <taxon>Sar</taxon>
        <taxon>Stramenopiles</taxon>
        <taxon>Ochrophyta</taxon>
        <taxon>Bacillariophyta</taxon>
        <taxon>Mediophyceae</taxon>
        <taxon>Cymatosirophycidae</taxon>
        <taxon>Cymatosirales</taxon>
        <taxon>Cymatosiraceae</taxon>
        <taxon>Minutocellus</taxon>
    </lineage>
</organism>
<dbReference type="AlphaFoldDB" id="A0A7S0AUZ5"/>
<proteinExistence type="predicted"/>
<dbReference type="SUPFAM" id="SSF52540">
    <property type="entry name" value="P-loop containing nucleoside triphosphate hydrolases"/>
    <property type="match status" value="1"/>
</dbReference>
<dbReference type="PANTHER" id="PTHR15723">
    <property type="entry name" value="CARBOHYDRATE SULFOTRANSFERASE 15"/>
    <property type="match status" value="1"/>
</dbReference>
<dbReference type="InterPro" id="IPR052654">
    <property type="entry name" value="CS_Sulfotransferase"/>
</dbReference>